<feature type="coiled-coil region" evidence="1">
    <location>
        <begin position="288"/>
        <end position="315"/>
    </location>
</feature>
<feature type="compositionally biased region" description="Basic residues" evidence="2">
    <location>
        <begin position="847"/>
        <end position="861"/>
    </location>
</feature>
<dbReference type="PANTHER" id="PTHR14905">
    <property type="entry name" value="NG37"/>
    <property type="match status" value="1"/>
</dbReference>
<feature type="compositionally biased region" description="Low complexity" evidence="2">
    <location>
        <begin position="724"/>
        <end position="733"/>
    </location>
</feature>
<evidence type="ECO:0000256" key="2">
    <source>
        <dbReference type="SAM" id="MobiDB-lite"/>
    </source>
</evidence>
<dbReference type="EMBL" id="JAANER010000006">
    <property type="protein sequence ID" value="KAG9188362.1"/>
    <property type="molecule type" value="Genomic_DNA"/>
</dbReference>
<evidence type="ECO:0000256" key="1">
    <source>
        <dbReference type="SAM" id="Coils"/>
    </source>
</evidence>
<evidence type="ECO:0000313" key="5">
    <source>
        <dbReference type="Proteomes" id="UP001199106"/>
    </source>
</evidence>
<dbReference type="PANTHER" id="PTHR14905:SF11">
    <property type="entry name" value="TINC (EUROFUNG)"/>
    <property type="match status" value="1"/>
</dbReference>
<feature type="chain" id="PRO_5042124236" description="Het-C-domain-containing protein" evidence="3">
    <location>
        <begin position="25"/>
        <end position="1037"/>
    </location>
</feature>
<keyword evidence="5" id="KW-1185">Reference proteome</keyword>
<keyword evidence="1" id="KW-0175">Coiled coil</keyword>
<evidence type="ECO:0000256" key="3">
    <source>
        <dbReference type="SAM" id="SignalP"/>
    </source>
</evidence>
<feature type="compositionally biased region" description="Polar residues" evidence="2">
    <location>
        <begin position="661"/>
        <end position="681"/>
    </location>
</feature>
<evidence type="ECO:0008006" key="6">
    <source>
        <dbReference type="Google" id="ProtNLM"/>
    </source>
</evidence>
<feature type="signal peptide" evidence="3">
    <location>
        <begin position="1"/>
        <end position="24"/>
    </location>
</feature>
<feature type="compositionally biased region" description="Gly residues" evidence="2">
    <location>
        <begin position="1018"/>
        <end position="1031"/>
    </location>
</feature>
<feature type="region of interest" description="Disordered" evidence="2">
    <location>
        <begin position="648"/>
        <end position="1037"/>
    </location>
</feature>
<feature type="compositionally biased region" description="Basic and acidic residues" evidence="2">
    <location>
        <begin position="998"/>
        <end position="1017"/>
    </location>
</feature>
<proteinExistence type="predicted"/>
<feature type="compositionally biased region" description="Gly residues" evidence="2">
    <location>
        <begin position="963"/>
        <end position="974"/>
    </location>
</feature>
<feature type="region of interest" description="Disordered" evidence="2">
    <location>
        <begin position="574"/>
        <end position="602"/>
    </location>
</feature>
<comment type="caution">
    <text evidence="4">The sequence shown here is derived from an EMBL/GenBank/DDBJ whole genome shotgun (WGS) entry which is preliminary data.</text>
</comment>
<name>A0AAD4FE43_9PLEO</name>
<feature type="compositionally biased region" description="Basic and acidic residues" evidence="2">
    <location>
        <begin position="700"/>
        <end position="714"/>
    </location>
</feature>
<protein>
    <recommendedName>
        <fullName evidence="6">Het-C-domain-containing protein</fullName>
    </recommendedName>
</protein>
<feature type="compositionally biased region" description="Basic and acidic residues" evidence="2">
    <location>
        <begin position="682"/>
        <end position="691"/>
    </location>
</feature>
<dbReference type="InterPro" id="IPR010816">
    <property type="entry name" value="Het-C"/>
</dbReference>
<feature type="compositionally biased region" description="Basic and acidic residues" evidence="2">
    <location>
        <begin position="825"/>
        <end position="834"/>
    </location>
</feature>
<reference evidence="4" key="1">
    <citation type="submission" date="2021-07" db="EMBL/GenBank/DDBJ databases">
        <title>Genome Resource of American Ginseng Black Spot Pathogen Alternaria panax.</title>
        <authorList>
            <person name="Qiu C."/>
            <person name="Wang W."/>
            <person name="Liu Z."/>
        </authorList>
    </citation>
    <scope>NUCLEOTIDE SEQUENCE</scope>
    <source>
        <strain evidence="4">BNCC115425</strain>
    </source>
</reference>
<accession>A0AAD4FE43</accession>
<feature type="compositionally biased region" description="Basic and acidic residues" evidence="2">
    <location>
        <begin position="872"/>
        <end position="898"/>
    </location>
</feature>
<gene>
    <name evidence="4" type="ORF">G6011_02285</name>
</gene>
<feature type="compositionally biased region" description="Basic and acidic residues" evidence="2">
    <location>
        <begin position="734"/>
        <end position="770"/>
    </location>
</feature>
<dbReference type="Pfam" id="PF07217">
    <property type="entry name" value="Het-C"/>
    <property type="match status" value="1"/>
</dbReference>
<feature type="compositionally biased region" description="Basic and acidic residues" evidence="2">
    <location>
        <begin position="927"/>
        <end position="941"/>
    </location>
</feature>
<dbReference type="InterPro" id="IPR052577">
    <property type="entry name" value="VWA7"/>
</dbReference>
<dbReference type="AlphaFoldDB" id="A0AAD4FE43"/>
<feature type="compositionally biased region" description="Polar residues" evidence="2">
    <location>
        <begin position="911"/>
        <end position="922"/>
    </location>
</feature>
<evidence type="ECO:0000313" key="4">
    <source>
        <dbReference type="EMBL" id="KAG9188362.1"/>
    </source>
</evidence>
<keyword evidence="3" id="KW-0732">Signal</keyword>
<sequence length="1037" mass="115327">MPQISDVWLPCLILLVFWARPTAAFGAGNIASLSAVEGQNWRHGDIEDTLLTLLISGQTGKKFSKMDVKRVYFGNWLRDYSQAVDVGTVKMVSAEAIRILLWVLGFMSFGYGTKEFEVTRDRLGCYRPEEHIDNPKDYADNLDARDYDRRLRGPVDEERELSVDERTGLKNYIASEDLGITTSAGMVRDLLRRCIDLGRRSRGQGPDFYEALRLLGTATHCLEDYSAHSNYVELALIELDEENQDIFPHVGQNALFEVRAAGKQVYPIITGTFGGVDFLHSVCGEITDKATQSELQELEGAIANAERSENKSKIQELLAKLPDGIFGGKDESGKADELADNANAAAMGNIQITPKEPEAFTEQIGELVKQIYPIMEFHDEIMQSIAEFIEKIPILPDLIEEIQSQVTVFVFSLLAPYILPILTQVKTELETGSSEVIASSREKQHIVFNDDYSTDPTHSMLSKDHFSNVLNEPAGRIASAVLSWAVPQVVQCWDGEADPEETIDHIIKGVFHHPAVAMAEKRRGGGRDRGAGQCHQIMLDTVGKWWDSKDDRAKREFRDQLSRDGVQNLRNHKENVHDKGHGCGKPLGMANNFGSSGGQGGVNPQIQQATDHVGKLAGEAVGGGALGGLVGGLVGGIGGSLLGDAFGGNEKKGRKEESYGQDGSYTQSYSETGHHQASSYGDSDRYGRAEYEQTQYPSGGRREEYSRQERDERGGSYSYEQKVETTGYSGSSGYERREERRVQHGDEWRSEETREGFDRSGEYYSEEKERRGKSKKHSDDDDSNDSGGDDSHERRMKKERKKQEKEEKKRNKYKKHGSGDEDSDTDKRRSGSGEHRRRSRSREQEHRRKKSSSRSPKRHSGGHSGGYGQEQRYGEESGYGRRQEESSYGREEPSRYGRQEYGGESGGYGHQQPQYGADSYSTGGYGRQEESGYGRRQEESSYGRQEYGHQGSSRYGADPYSSGGYGRSEGGQEYGGERSDQAYGASGVPGGFGEETEGYGRRRDDGDEYGGQRRQEHGSGGYGGSSGYGEEGYGRRY</sequence>
<dbReference type="Proteomes" id="UP001199106">
    <property type="component" value="Unassembled WGS sequence"/>
</dbReference>
<organism evidence="4 5">
    <name type="scientific">Alternaria panax</name>
    <dbReference type="NCBI Taxonomy" id="48097"/>
    <lineage>
        <taxon>Eukaryota</taxon>
        <taxon>Fungi</taxon>
        <taxon>Dikarya</taxon>
        <taxon>Ascomycota</taxon>
        <taxon>Pezizomycotina</taxon>
        <taxon>Dothideomycetes</taxon>
        <taxon>Pleosporomycetidae</taxon>
        <taxon>Pleosporales</taxon>
        <taxon>Pleosporineae</taxon>
        <taxon>Pleosporaceae</taxon>
        <taxon>Alternaria</taxon>
        <taxon>Alternaria sect. Panax</taxon>
    </lineage>
</organism>
<feature type="compositionally biased region" description="Basic and acidic residues" evidence="2">
    <location>
        <begin position="649"/>
        <end position="658"/>
    </location>
</feature>